<name>A0AA46RZJ7_9BACT</name>
<dbReference type="Pfam" id="PF26303">
    <property type="entry name" value="UPF0323"/>
    <property type="match status" value="1"/>
</dbReference>
<dbReference type="AlphaFoldDB" id="A0AA46RZJ7"/>
<evidence type="ECO:0000313" key="3">
    <source>
        <dbReference type="EMBL" id="UYF42427.1"/>
    </source>
</evidence>
<dbReference type="Proteomes" id="UP001164100">
    <property type="component" value="Chromosome"/>
</dbReference>
<sequence>MQNKNIKTLKELAKKGGLATFLILGLNACNDNSNQNNQSNGTFTNASQQEGAFVIVEKALDGSYKIADEFPAAKTTIVLRNPDGTERILSQEEIDKLVKEEEAKIDAGTSPLTNPEMSSGGMGLGGVLLSSIAGAMIGSWLGNKLFNNQNFQNQKAAQYKSPQTYSKSQSSFNKPSSTAGATKQSGFFGGNNQNSSQNNNSTKSTTQSTGG</sequence>
<organism evidence="3 4">
    <name type="scientific">Aliarcobacter cryaerophilus</name>
    <dbReference type="NCBI Taxonomy" id="28198"/>
    <lineage>
        <taxon>Bacteria</taxon>
        <taxon>Pseudomonadati</taxon>
        <taxon>Campylobacterota</taxon>
        <taxon>Epsilonproteobacteria</taxon>
        <taxon>Campylobacterales</taxon>
        <taxon>Arcobacteraceae</taxon>
        <taxon>Aliarcobacter</taxon>
    </lineage>
</organism>
<dbReference type="RefSeq" id="WP_066358530.1">
    <property type="nucleotide sequence ID" value="NZ_CP026656.1"/>
</dbReference>
<evidence type="ECO:0000313" key="4">
    <source>
        <dbReference type="Proteomes" id="UP001164100"/>
    </source>
</evidence>
<reference evidence="3" key="1">
    <citation type="journal article" date="2022" name="Front. Microbiol.">
        <title>Species classification and novel plasmid identifications in Arcobacter cryaerophilus and Arcobacter cryaerophilus-like organisms.</title>
        <authorList>
            <person name="Zhou G."/>
            <person name="Wang M."/>
            <person name="Wang H."/>
            <person name="Chen X."/>
            <person name="Gu Y."/>
            <person name="Shao Z."/>
            <person name="Zhang J."/>
            <person name="Zhang M."/>
        </authorList>
    </citation>
    <scope>NUCLEOTIDE SEQUENCE</scope>
    <source>
        <strain evidence="3">ICDCAC48</strain>
    </source>
</reference>
<dbReference type="InterPro" id="IPR059092">
    <property type="entry name" value="UPF0323_dom"/>
</dbReference>
<keyword evidence="3" id="KW-0449">Lipoprotein</keyword>
<feature type="compositionally biased region" description="Low complexity" evidence="1">
    <location>
        <begin position="166"/>
        <end position="211"/>
    </location>
</feature>
<evidence type="ECO:0000256" key="1">
    <source>
        <dbReference type="SAM" id="MobiDB-lite"/>
    </source>
</evidence>
<proteinExistence type="predicted"/>
<feature type="region of interest" description="Disordered" evidence="1">
    <location>
        <begin position="157"/>
        <end position="211"/>
    </location>
</feature>
<accession>A0AA46RZJ7</accession>
<evidence type="ECO:0000259" key="2">
    <source>
        <dbReference type="Pfam" id="PF26303"/>
    </source>
</evidence>
<protein>
    <submittedName>
        <fullName evidence="3">UPF0323 family lipoprotein</fullName>
    </submittedName>
</protein>
<dbReference type="NCBIfam" id="NF003146">
    <property type="entry name" value="PRK04081.1"/>
    <property type="match status" value="1"/>
</dbReference>
<dbReference type="EMBL" id="CP099556">
    <property type="protein sequence ID" value="UYF42427.1"/>
    <property type="molecule type" value="Genomic_DNA"/>
</dbReference>
<gene>
    <name evidence="3" type="ORF">NGX11_05820</name>
</gene>
<feature type="domain" description="UPF0323" evidence="2">
    <location>
        <begin position="53"/>
        <end position="174"/>
    </location>
</feature>